<comment type="caution">
    <text evidence="1">The sequence shown here is derived from an EMBL/GenBank/DDBJ whole genome shotgun (WGS) entry which is preliminary data.</text>
</comment>
<proteinExistence type="predicted"/>
<reference evidence="1 2" key="1">
    <citation type="journal article" date="2015" name="Genome Biol.">
        <title>Comparative genomics of Steinernema reveals deeply conserved gene regulatory networks.</title>
        <authorList>
            <person name="Dillman A.R."/>
            <person name="Macchietto M."/>
            <person name="Porter C.F."/>
            <person name="Rogers A."/>
            <person name="Williams B."/>
            <person name="Antoshechkin I."/>
            <person name="Lee M.M."/>
            <person name="Goodwin Z."/>
            <person name="Lu X."/>
            <person name="Lewis E.E."/>
            <person name="Goodrich-Blair H."/>
            <person name="Stock S.P."/>
            <person name="Adams B.J."/>
            <person name="Sternberg P.W."/>
            <person name="Mortazavi A."/>
        </authorList>
    </citation>
    <scope>NUCLEOTIDE SEQUENCE [LARGE SCALE GENOMIC DNA]</scope>
    <source>
        <strain evidence="1 2">ALL</strain>
    </source>
</reference>
<evidence type="ECO:0000313" key="2">
    <source>
        <dbReference type="Proteomes" id="UP000298663"/>
    </source>
</evidence>
<dbReference type="EMBL" id="AZBU02000006">
    <property type="protein sequence ID" value="TKR73767.1"/>
    <property type="molecule type" value="Genomic_DNA"/>
</dbReference>
<dbReference type="Proteomes" id="UP000298663">
    <property type="component" value="Unassembled WGS sequence"/>
</dbReference>
<organism evidence="1 2">
    <name type="scientific">Steinernema carpocapsae</name>
    <name type="common">Entomopathogenic nematode</name>
    <dbReference type="NCBI Taxonomy" id="34508"/>
    <lineage>
        <taxon>Eukaryota</taxon>
        <taxon>Metazoa</taxon>
        <taxon>Ecdysozoa</taxon>
        <taxon>Nematoda</taxon>
        <taxon>Chromadorea</taxon>
        <taxon>Rhabditida</taxon>
        <taxon>Tylenchina</taxon>
        <taxon>Panagrolaimomorpha</taxon>
        <taxon>Strongyloidoidea</taxon>
        <taxon>Steinernematidae</taxon>
        <taxon>Steinernema</taxon>
    </lineage>
</organism>
<evidence type="ECO:0000313" key="1">
    <source>
        <dbReference type="EMBL" id="TKR73767.1"/>
    </source>
</evidence>
<dbReference type="AlphaFoldDB" id="A0A4U5MV91"/>
<keyword evidence="2" id="KW-1185">Reference proteome</keyword>
<name>A0A4U5MV91_STECR</name>
<protein>
    <submittedName>
        <fullName evidence="1">Uncharacterized protein</fullName>
    </submittedName>
</protein>
<reference evidence="1 2" key="2">
    <citation type="journal article" date="2019" name="G3 (Bethesda)">
        <title>Hybrid Assembly of the Genome of the Entomopathogenic Nematode Steinernema carpocapsae Identifies the X-Chromosome.</title>
        <authorList>
            <person name="Serra L."/>
            <person name="Macchietto M."/>
            <person name="Macias-Munoz A."/>
            <person name="McGill C.J."/>
            <person name="Rodriguez I.M."/>
            <person name="Rodriguez B."/>
            <person name="Murad R."/>
            <person name="Mortazavi A."/>
        </authorList>
    </citation>
    <scope>NUCLEOTIDE SEQUENCE [LARGE SCALE GENOMIC DNA]</scope>
    <source>
        <strain evidence="1 2">ALL</strain>
    </source>
</reference>
<gene>
    <name evidence="1" type="ORF">L596_021040</name>
</gene>
<sequence>MVKRVHFMSVPRGGVAERNSCLFWFVSQIQYPFMGIQTPSRSPVRGDGEACANANGATTVTRIWTIRDIASVAWHTDGHV</sequence>
<accession>A0A4U5MV91</accession>